<proteinExistence type="predicted"/>
<dbReference type="EMBL" id="LCEK01000033">
    <property type="protein sequence ID" value="KKS71264.1"/>
    <property type="molecule type" value="Genomic_DNA"/>
</dbReference>
<keyword evidence="1" id="KW-0472">Membrane</keyword>
<dbReference type="AlphaFoldDB" id="A0A0G1BDL2"/>
<keyword evidence="1" id="KW-0812">Transmembrane</keyword>
<reference evidence="2 3" key="1">
    <citation type="journal article" date="2015" name="Nature">
        <title>rRNA introns, odd ribosomes, and small enigmatic genomes across a large radiation of phyla.</title>
        <authorList>
            <person name="Brown C.T."/>
            <person name="Hug L.A."/>
            <person name="Thomas B.C."/>
            <person name="Sharon I."/>
            <person name="Castelle C.J."/>
            <person name="Singh A."/>
            <person name="Wilkins M.J."/>
            <person name="Williams K.H."/>
            <person name="Banfield J.F."/>
        </authorList>
    </citation>
    <scope>NUCLEOTIDE SEQUENCE [LARGE SCALE GENOMIC DNA]</scope>
</reference>
<comment type="caution">
    <text evidence="2">The sequence shown here is derived from an EMBL/GenBank/DDBJ whole genome shotgun (WGS) entry which is preliminary data.</text>
</comment>
<name>A0A0G1BDL2_9BACT</name>
<keyword evidence="1" id="KW-1133">Transmembrane helix</keyword>
<protein>
    <submittedName>
        <fullName evidence="2">Uncharacterized protein</fullName>
    </submittedName>
</protein>
<evidence type="ECO:0000313" key="3">
    <source>
        <dbReference type="Proteomes" id="UP000033867"/>
    </source>
</evidence>
<dbReference type="Proteomes" id="UP000033867">
    <property type="component" value="Unassembled WGS sequence"/>
</dbReference>
<evidence type="ECO:0000256" key="1">
    <source>
        <dbReference type="SAM" id="Phobius"/>
    </source>
</evidence>
<organism evidence="2 3">
    <name type="scientific">Candidatus Magasanikbacteria bacterium GW2011_GWE2_42_7</name>
    <dbReference type="NCBI Taxonomy" id="1619052"/>
    <lineage>
        <taxon>Bacteria</taxon>
        <taxon>Candidatus Magasanikiibacteriota</taxon>
    </lineage>
</organism>
<evidence type="ECO:0000313" key="2">
    <source>
        <dbReference type="EMBL" id="KKS71264.1"/>
    </source>
</evidence>
<gene>
    <name evidence="2" type="ORF">UV42_C0033G0020</name>
</gene>
<sequence>MTKYKIETDFIFQKTKKKLFSKKNHFITIKNNLKQNESYTIGIRIKNSGNNTLPQATIKNLKIRHLSIDLSHQEFEDYDMCINNLIPGKTEIIWYPMKFVTLMNGLIWLNAKIEPKNISEEQITTFQIDSIGQAKKYENNEIGSELYVISEVEKKQTITNSLLLLLTIVTTIQAVFGFKKVISWFFSLILFSLEKFLLAIQLIANLIK</sequence>
<accession>A0A0G1BDL2</accession>
<feature type="transmembrane region" description="Helical" evidence="1">
    <location>
        <begin position="162"/>
        <end position="178"/>
    </location>
</feature>
<feature type="transmembrane region" description="Helical" evidence="1">
    <location>
        <begin position="184"/>
        <end position="207"/>
    </location>
</feature>